<dbReference type="Proteomes" id="UP000553632">
    <property type="component" value="Unassembled WGS sequence"/>
</dbReference>
<reference evidence="1 2" key="1">
    <citation type="submission" date="2020-04" db="EMBL/GenBank/DDBJ databases">
        <title>Perkinsus olseni comparative genomics.</title>
        <authorList>
            <person name="Bogema D.R."/>
        </authorList>
    </citation>
    <scope>NUCLEOTIDE SEQUENCE [LARGE SCALE GENOMIC DNA]</scope>
    <source>
        <strain evidence="1 2">ATCC PRA-207</strain>
    </source>
</reference>
<evidence type="ECO:0000313" key="2">
    <source>
        <dbReference type="Proteomes" id="UP000553632"/>
    </source>
</evidence>
<organism evidence="1 2">
    <name type="scientific">Perkinsus olseni</name>
    <name type="common">Perkinsus atlanticus</name>
    <dbReference type="NCBI Taxonomy" id="32597"/>
    <lineage>
        <taxon>Eukaryota</taxon>
        <taxon>Sar</taxon>
        <taxon>Alveolata</taxon>
        <taxon>Perkinsozoa</taxon>
        <taxon>Perkinsea</taxon>
        <taxon>Perkinsida</taxon>
        <taxon>Perkinsidae</taxon>
        <taxon>Perkinsus</taxon>
    </lineage>
</organism>
<accession>A0A7J6ST42</accession>
<dbReference type="EMBL" id="JABANO010015886">
    <property type="protein sequence ID" value="KAF4736109.1"/>
    <property type="molecule type" value="Genomic_DNA"/>
</dbReference>
<keyword evidence="2" id="KW-1185">Reference proteome</keyword>
<name>A0A7J6ST42_PEROL</name>
<comment type="caution">
    <text evidence="1">The sequence shown here is derived from an EMBL/GenBank/DDBJ whole genome shotgun (WGS) entry which is preliminary data.</text>
</comment>
<dbReference type="AlphaFoldDB" id="A0A7J6ST42"/>
<evidence type="ECO:0000313" key="1">
    <source>
        <dbReference type="EMBL" id="KAF4736109.1"/>
    </source>
</evidence>
<protein>
    <submittedName>
        <fullName evidence="1">Uncharacterized protein</fullName>
    </submittedName>
</protein>
<proteinExistence type="predicted"/>
<gene>
    <name evidence="1" type="ORF">FOZ63_027693</name>
</gene>
<sequence>MAVKLTDFLALQKQVGALTAALASKQDRVISKETDGTETSITDYLTKVGQKVNTMEQGLIAVTNEVKAMESRVGSLDSKIDSQSQLLRSIAEAVQAKPPAVSSRSLPQQSADP</sequence>
<feature type="non-terminal residue" evidence="1">
    <location>
        <position position="113"/>
    </location>
</feature>